<keyword evidence="8" id="KW-1185">Reference proteome</keyword>
<dbReference type="InterPro" id="IPR003661">
    <property type="entry name" value="HisK_dim/P_dom"/>
</dbReference>
<evidence type="ECO:0000259" key="5">
    <source>
        <dbReference type="PROSITE" id="PS50109"/>
    </source>
</evidence>
<evidence type="ECO:0000259" key="6">
    <source>
        <dbReference type="PROSITE" id="PS50113"/>
    </source>
</evidence>
<dbReference type="SUPFAM" id="SSF55874">
    <property type="entry name" value="ATPase domain of HSP90 chaperone/DNA topoisomerase II/histidine kinase"/>
    <property type="match status" value="1"/>
</dbReference>
<dbReference type="SUPFAM" id="SSF47384">
    <property type="entry name" value="Homodimeric domain of signal transducing histidine kinase"/>
    <property type="match status" value="1"/>
</dbReference>
<evidence type="ECO:0000313" key="7">
    <source>
        <dbReference type="EMBL" id="KAA5613921.1"/>
    </source>
</evidence>
<dbReference type="InterPro" id="IPR004358">
    <property type="entry name" value="Sig_transdc_His_kin-like_C"/>
</dbReference>
<dbReference type="PANTHER" id="PTHR43065:SF42">
    <property type="entry name" value="TWO-COMPONENT SENSOR PPRA"/>
    <property type="match status" value="1"/>
</dbReference>
<dbReference type="InterPro" id="IPR000700">
    <property type="entry name" value="PAS-assoc_C"/>
</dbReference>
<dbReference type="SUPFAM" id="SSF55785">
    <property type="entry name" value="PYP-like sensor domain (PAS domain)"/>
    <property type="match status" value="1"/>
</dbReference>
<dbReference type="Gene3D" id="1.10.287.130">
    <property type="match status" value="1"/>
</dbReference>
<protein>
    <recommendedName>
        <fullName evidence="2">histidine kinase</fullName>
        <ecNumber evidence="2">2.7.13.3</ecNumber>
    </recommendedName>
</protein>
<keyword evidence="3" id="KW-0597">Phosphoprotein</keyword>
<dbReference type="InterPro" id="IPR001610">
    <property type="entry name" value="PAC"/>
</dbReference>
<evidence type="ECO:0000313" key="8">
    <source>
        <dbReference type="Proteomes" id="UP000325255"/>
    </source>
</evidence>
<dbReference type="NCBIfam" id="TIGR00229">
    <property type="entry name" value="sensory_box"/>
    <property type="match status" value="1"/>
</dbReference>
<comment type="caution">
    <text evidence="7">The sequence shown here is derived from an EMBL/GenBank/DDBJ whole genome shotgun (WGS) entry which is preliminary data.</text>
</comment>
<evidence type="ECO:0000256" key="4">
    <source>
        <dbReference type="SAM" id="MobiDB-lite"/>
    </source>
</evidence>
<sequence length="517" mass="55349">MAGPTLTTALAPASWRRLTRSLKRARIAYFEYRPGRGRGPAANGGTLRWSGARFGIDGLGAGADLPALLAAVVPADRQTLLHVLALDRPGSARSGEFRIERPGGGLVDLFCDAYAEPLRAADPDLQAELVFGIVQDVTVQHRFENELSAVVRRNQMLLAVIDACPIGVIAHEVTPSAMPLVYANRRFTELTGHELADVVGRDLSFLQGPGTEPEAVAAIAHAIGQGETIETRLTGQRPDGTPFMTRLMLVPVHEAGRLCGFIGLLHDLTQEAQRQEAERHRQKMEALGRMTGGVAHEINNLLQPVALLGQDLLDRRLVEGTGAGHLEIMLDCCLKARQIIGDMLAFSRPARQRARAWKAAALLEESLRLVRQALPQDVTVTVQATGEPADISVERTAFTQMLLNLAGNAAAAMEGRGEITIVLDDVTWPDGRRWTRLRLSDSGCGMDPATLERAFEPFFTTKPVGQGTGLGLPVVYGLVSEMGGSITLDSAPGQGTTATVLLPADKGEPTDGVDTGG</sequence>
<comment type="catalytic activity">
    <reaction evidence="1">
        <text>ATP + protein L-histidine = ADP + protein N-phospho-L-histidine.</text>
        <dbReference type="EC" id="2.7.13.3"/>
    </reaction>
</comment>
<organism evidence="7 8">
    <name type="scientific">Rhodovastum atsumiense</name>
    <dbReference type="NCBI Taxonomy" id="504468"/>
    <lineage>
        <taxon>Bacteria</taxon>
        <taxon>Pseudomonadati</taxon>
        <taxon>Pseudomonadota</taxon>
        <taxon>Alphaproteobacteria</taxon>
        <taxon>Acetobacterales</taxon>
        <taxon>Acetobacteraceae</taxon>
        <taxon>Rhodovastum</taxon>
    </lineage>
</organism>
<dbReference type="InterPro" id="IPR036890">
    <property type="entry name" value="HATPase_C_sf"/>
</dbReference>
<dbReference type="SMART" id="SM00388">
    <property type="entry name" value="HisKA"/>
    <property type="match status" value="1"/>
</dbReference>
<dbReference type="RefSeq" id="WP_150039306.1">
    <property type="nucleotide sequence ID" value="NZ_OW485601.1"/>
</dbReference>
<name>A0A5M6J083_9PROT</name>
<dbReference type="InterPro" id="IPR036097">
    <property type="entry name" value="HisK_dim/P_sf"/>
</dbReference>
<feature type="region of interest" description="Disordered" evidence="4">
    <location>
        <begin position="497"/>
        <end position="517"/>
    </location>
</feature>
<dbReference type="CDD" id="cd00130">
    <property type="entry name" value="PAS"/>
    <property type="match status" value="1"/>
</dbReference>
<dbReference type="PROSITE" id="PS50109">
    <property type="entry name" value="HIS_KIN"/>
    <property type="match status" value="1"/>
</dbReference>
<dbReference type="PANTHER" id="PTHR43065">
    <property type="entry name" value="SENSOR HISTIDINE KINASE"/>
    <property type="match status" value="1"/>
</dbReference>
<dbReference type="InterPro" id="IPR000014">
    <property type="entry name" value="PAS"/>
</dbReference>
<dbReference type="InterPro" id="IPR035965">
    <property type="entry name" value="PAS-like_dom_sf"/>
</dbReference>
<dbReference type="Pfam" id="PF13426">
    <property type="entry name" value="PAS_9"/>
    <property type="match status" value="1"/>
</dbReference>
<proteinExistence type="predicted"/>
<dbReference type="PRINTS" id="PR00344">
    <property type="entry name" value="BCTRLSENSOR"/>
</dbReference>
<evidence type="ECO:0000256" key="3">
    <source>
        <dbReference type="ARBA" id="ARBA00022553"/>
    </source>
</evidence>
<feature type="domain" description="Histidine kinase" evidence="5">
    <location>
        <begin position="293"/>
        <end position="506"/>
    </location>
</feature>
<dbReference type="GO" id="GO:0000155">
    <property type="term" value="F:phosphorelay sensor kinase activity"/>
    <property type="evidence" value="ECO:0007669"/>
    <property type="project" value="InterPro"/>
</dbReference>
<dbReference type="Gene3D" id="3.30.565.10">
    <property type="entry name" value="Histidine kinase-like ATPase, C-terminal domain"/>
    <property type="match status" value="1"/>
</dbReference>
<dbReference type="InterPro" id="IPR003594">
    <property type="entry name" value="HATPase_dom"/>
</dbReference>
<dbReference type="EMBL" id="VWPK01000004">
    <property type="protein sequence ID" value="KAA5613921.1"/>
    <property type="molecule type" value="Genomic_DNA"/>
</dbReference>
<dbReference type="Gene3D" id="3.30.450.20">
    <property type="entry name" value="PAS domain"/>
    <property type="match status" value="1"/>
</dbReference>
<dbReference type="SMART" id="SM00387">
    <property type="entry name" value="HATPase_c"/>
    <property type="match status" value="1"/>
</dbReference>
<evidence type="ECO:0000256" key="2">
    <source>
        <dbReference type="ARBA" id="ARBA00012438"/>
    </source>
</evidence>
<dbReference type="PROSITE" id="PS50113">
    <property type="entry name" value="PAC"/>
    <property type="match status" value="1"/>
</dbReference>
<dbReference type="CDD" id="cd00082">
    <property type="entry name" value="HisKA"/>
    <property type="match status" value="1"/>
</dbReference>
<dbReference type="Proteomes" id="UP000325255">
    <property type="component" value="Unassembled WGS sequence"/>
</dbReference>
<accession>A0A5M6J083</accession>
<reference evidence="7 8" key="1">
    <citation type="submission" date="2019-09" db="EMBL/GenBank/DDBJ databases">
        <title>Genome sequence of Rhodovastum atsumiense, a diverse member of the Acetobacteraceae family of non-sulfur purple photosynthetic bacteria.</title>
        <authorList>
            <person name="Meyer T."/>
            <person name="Kyndt J."/>
        </authorList>
    </citation>
    <scope>NUCLEOTIDE SEQUENCE [LARGE SCALE GENOMIC DNA]</scope>
    <source>
        <strain evidence="7 8">DSM 21279</strain>
    </source>
</reference>
<dbReference type="Pfam" id="PF02518">
    <property type="entry name" value="HATPase_c"/>
    <property type="match status" value="1"/>
</dbReference>
<dbReference type="OrthoDB" id="7991996at2"/>
<dbReference type="EC" id="2.7.13.3" evidence="2"/>
<gene>
    <name evidence="7" type="ORF">F1189_03870</name>
</gene>
<feature type="domain" description="PAC" evidence="6">
    <location>
        <begin position="227"/>
        <end position="280"/>
    </location>
</feature>
<evidence type="ECO:0000256" key="1">
    <source>
        <dbReference type="ARBA" id="ARBA00000085"/>
    </source>
</evidence>
<dbReference type="AlphaFoldDB" id="A0A5M6J083"/>
<dbReference type="SMART" id="SM00086">
    <property type="entry name" value="PAC"/>
    <property type="match status" value="2"/>
</dbReference>
<dbReference type="InterPro" id="IPR005467">
    <property type="entry name" value="His_kinase_dom"/>
</dbReference>